<proteinExistence type="predicted"/>
<name>A0ABU1T084_9ACTO</name>
<evidence type="ECO:0000313" key="2">
    <source>
        <dbReference type="Proteomes" id="UP001266099"/>
    </source>
</evidence>
<comment type="caution">
    <text evidence="1">The sequence shown here is derived from an EMBL/GenBank/DDBJ whole genome shotgun (WGS) entry which is preliminary data.</text>
</comment>
<dbReference type="Proteomes" id="UP001266099">
    <property type="component" value="Unassembled WGS sequence"/>
</dbReference>
<gene>
    <name evidence="1" type="ORF">J2S36_000247</name>
</gene>
<evidence type="ECO:0000313" key="1">
    <source>
        <dbReference type="EMBL" id="MDR6938704.1"/>
    </source>
</evidence>
<reference evidence="1 2" key="1">
    <citation type="submission" date="2023-07" db="EMBL/GenBank/DDBJ databases">
        <title>Sequencing the genomes of 1000 actinobacteria strains.</title>
        <authorList>
            <person name="Klenk H.-P."/>
        </authorList>
    </citation>
    <scope>NUCLEOTIDE SEQUENCE [LARGE SCALE GENOMIC DNA]</scope>
    <source>
        <strain evidence="1 2">DSM 15539</strain>
    </source>
</reference>
<sequence length="39" mass="4381">MKLRKITRMAAASICTLALSFTAVGAATFRKGTYYRVRR</sequence>
<organism evidence="1 2">
    <name type="scientific">Arcanobacterium hippocoleae</name>
    <dbReference type="NCBI Taxonomy" id="149017"/>
    <lineage>
        <taxon>Bacteria</taxon>
        <taxon>Bacillati</taxon>
        <taxon>Actinomycetota</taxon>
        <taxon>Actinomycetes</taxon>
        <taxon>Actinomycetales</taxon>
        <taxon>Actinomycetaceae</taxon>
        <taxon>Arcanobacterium</taxon>
    </lineage>
</organism>
<accession>A0ABU1T084</accession>
<protein>
    <submittedName>
        <fullName evidence="1">Uncharacterized protein</fullName>
    </submittedName>
</protein>
<dbReference type="EMBL" id="JAVDUJ010000001">
    <property type="protein sequence ID" value="MDR6938704.1"/>
    <property type="molecule type" value="Genomic_DNA"/>
</dbReference>
<keyword evidence="2" id="KW-1185">Reference proteome</keyword>